<feature type="domain" description="Peptidase C14 caspase" evidence="2">
    <location>
        <begin position="85"/>
        <end position="356"/>
    </location>
</feature>
<dbReference type="AlphaFoldDB" id="A0A6P5EIX6"/>
<dbReference type="GeneID" id="109706782"/>
<dbReference type="InterPro" id="IPR050452">
    <property type="entry name" value="Metacaspase"/>
</dbReference>
<dbReference type="InterPro" id="IPR029030">
    <property type="entry name" value="Caspase-like_dom_sf"/>
</dbReference>
<reference evidence="4" key="2">
    <citation type="submission" date="2025-08" db="UniProtKB">
        <authorList>
            <consortium name="RefSeq"/>
        </authorList>
    </citation>
    <scope>IDENTIFICATION</scope>
    <source>
        <tissue evidence="4">Leaf</tissue>
    </source>
</reference>
<gene>
    <name evidence="4" type="primary">LOC109706782</name>
</gene>
<reference evidence="3" key="1">
    <citation type="journal article" date="2015" name="Nat. Genet.">
        <title>The pineapple genome and the evolution of CAM photosynthesis.</title>
        <authorList>
            <person name="Ming R."/>
            <person name="VanBuren R."/>
            <person name="Wai C.M."/>
            <person name="Tang H."/>
            <person name="Schatz M.C."/>
            <person name="Bowers J.E."/>
            <person name="Lyons E."/>
            <person name="Wang M.L."/>
            <person name="Chen J."/>
            <person name="Biggers E."/>
            <person name="Zhang J."/>
            <person name="Huang L."/>
            <person name="Zhang L."/>
            <person name="Miao W."/>
            <person name="Zhang J."/>
            <person name="Ye Z."/>
            <person name="Miao C."/>
            <person name="Lin Z."/>
            <person name="Wang H."/>
            <person name="Zhou H."/>
            <person name="Yim W.C."/>
            <person name="Priest H.D."/>
            <person name="Zheng C."/>
            <person name="Woodhouse M."/>
            <person name="Edger P.P."/>
            <person name="Guyot R."/>
            <person name="Guo H.B."/>
            <person name="Guo H."/>
            <person name="Zheng G."/>
            <person name="Singh R."/>
            <person name="Sharma A."/>
            <person name="Min X."/>
            <person name="Zheng Y."/>
            <person name="Lee H."/>
            <person name="Gurtowski J."/>
            <person name="Sedlazeck F.J."/>
            <person name="Harkess A."/>
            <person name="McKain M.R."/>
            <person name="Liao Z."/>
            <person name="Fang J."/>
            <person name="Liu J."/>
            <person name="Zhang X."/>
            <person name="Zhang Q."/>
            <person name="Hu W."/>
            <person name="Qin Y."/>
            <person name="Wang K."/>
            <person name="Chen L.Y."/>
            <person name="Shirley N."/>
            <person name="Lin Y.R."/>
            <person name="Liu L.Y."/>
            <person name="Hernandez A.G."/>
            <person name="Wright C.L."/>
            <person name="Bulone V."/>
            <person name="Tuskan G.A."/>
            <person name="Heath K."/>
            <person name="Zee F."/>
            <person name="Moore P.H."/>
            <person name="Sunkar R."/>
            <person name="Leebens-Mack J.H."/>
            <person name="Mockler T."/>
            <person name="Bennetzen J.L."/>
            <person name="Freeling M."/>
            <person name="Sankoff D."/>
            <person name="Paterson A.H."/>
            <person name="Zhu X."/>
            <person name="Yang X."/>
            <person name="Smith J.A."/>
            <person name="Cushman J.C."/>
            <person name="Paull R.E."/>
            <person name="Yu Q."/>
        </authorList>
    </citation>
    <scope>NUCLEOTIDE SEQUENCE [LARGE SCALE GENOMIC DNA]</scope>
    <source>
        <strain evidence="3">cv. F153</strain>
    </source>
</reference>
<accession>A0A6P5EIX6</accession>
<evidence type="ECO:0000313" key="3">
    <source>
        <dbReference type="Proteomes" id="UP000515123"/>
    </source>
</evidence>
<dbReference type="RefSeq" id="XP_020083354.1">
    <property type="nucleotide sequence ID" value="XM_020227765.1"/>
</dbReference>
<dbReference type="Gene3D" id="3.40.50.12660">
    <property type="match status" value="1"/>
</dbReference>
<evidence type="ECO:0000313" key="4">
    <source>
        <dbReference type="RefSeq" id="XP_020083354.1"/>
    </source>
</evidence>
<dbReference type="InterPro" id="IPR011600">
    <property type="entry name" value="Pept_C14_caspase"/>
</dbReference>
<keyword evidence="3" id="KW-1185">Reference proteome</keyword>
<organism evidence="3 4">
    <name type="scientific">Ananas comosus</name>
    <name type="common">Pineapple</name>
    <name type="synonym">Ananas ananas</name>
    <dbReference type="NCBI Taxonomy" id="4615"/>
    <lineage>
        <taxon>Eukaryota</taxon>
        <taxon>Viridiplantae</taxon>
        <taxon>Streptophyta</taxon>
        <taxon>Embryophyta</taxon>
        <taxon>Tracheophyta</taxon>
        <taxon>Spermatophyta</taxon>
        <taxon>Magnoliopsida</taxon>
        <taxon>Liliopsida</taxon>
        <taxon>Poales</taxon>
        <taxon>Bromeliaceae</taxon>
        <taxon>Bromelioideae</taxon>
        <taxon>Ananas</taxon>
    </lineage>
</organism>
<dbReference type="OrthoDB" id="3223806at2759"/>
<dbReference type="Proteomes" id="UP000515123">
    <property type="component" value="Linkage group 1"/>
</dbReference>
<protein>
    <submittedName>
        <fullName evidence="4">Metacaspase-1-like</fullName>
    </submittedName>
</protein>
<dbReference type="PANTHER" id="PTHR48104">
    <property type="entry name" value="METACASPASE-4"/>
    <property type="match status" value="1"/>
</dbReference>
<dbReference type="GO" id="GO:0005737">
    <property type="term" value="C:cytoplasm"/>
    <property type="evidence" value="ECO:0007669"/>
    <property type="project" value="TreeGrafter"/>
</dbReference>
<proteinExistence type="inferred from homology"/>
<dbReference type="SUPFAM" id="SSF52129">
    <property type="entry name" value="Caspase-like"/>
    <property type="match status" value="1"/>
</dbReference>
<sequence length="366" mass="40110">MESRNTRTVQCSYCGKEQAVPPGARGTVWCTFCNGSIRVRRGPPGFVKQIMANISSGITSALSGYAAAPANAYRPRSYSPEQGNKKRAVLIGISYVGRSYELKGTVNDVNCMSYLLCTKFGFSREWIRVLTEEERDPRRIPTRENVCAAMRWLVQGCSAGDSLVFHFSGHGVQKLDMNGDERDGFDEALCPLDFEENGVILDDEINATIVRPLPRNVKLHAVVDACHSGTILDLPYLCRLSRTGSYQWEDHSPPSGEYKGTSGGLAILISGCDDHQTSADTSAFARSTSTGAMTYSFIQAVESDQANTYGNLLTAMRLSIRNGLTLAGISGPLASLFRRVITFSSTQEPQLSSSETFNIYERPFCL</sequence>
<dbReference type="GO" id="GO:0004197">
    <property type="term" value="F:cysteine-type endopeptidase activity"/>
    <property type="evidence" value="ECO:0007669"/>
    <property type="project" value="InterPro"/>
</dbReference>
<dbReference type="Pfam" id="PF00656">
    <property type="entry name" value="Peptidase_C14"/>
    <property type="match status" value="1"/>
</dbReference>
<name>A0A6P5EIX6_ANACO</name>
<evidence type="ECO:0000259" key="2">
    <source>
        <dbReference type="Pfam" id="PF00656"/>
    </source>
</evidence>
<evidence type="ECO:0000256" key="1">
    <source>
        <dbReference type="ARBA" id="ARBA00009005"/>
    </source>
</evidence>
<dbReference type="PANTHER" id="PTHR48104:SF42">
    <property type="entry name" value="OS03G0389000 PROTEIN"/>
    <property type="match status" value="1"/>
</dbReference>
<comment type="similarity">
    <text evidence="1">Belongs to the peptidase C14B family.</text>
</comment>
<dbReference type="GO" id="GO:0006508">
    <property type="term" value="P:proteolysis"/>
    <property type="evidence" value="ECO:0007669"/>
    <property type="project" value="InterPro"/>
</dbReference>